<evidence type="ECO:0000256" key="6">
    <source>
        <dbReference type="ARBA" id="ARBA00022759"/>
    </source>
</evidence>
<dbReference type="FunFam" id="3.30.70.270:FF:000020">
    <property type="entry name" value="Transposon Tf2-6 polyprotein-like Protein"/>
    <property type="match status" value="1"/>
</dbReference>
<keyword evidence="4" id="KW-0548">Nucleotidyltransferase</keyword>
<feature type="domain" description="Reverse transcriptase" evidence="11">
    <location>
        <begin position="660"/>
        <end position="839"/>
    </location>
</feature>
<dbReference type="PROSITE" id="PS50994">
    <property type="entry name" value="INTEGRASE"/>
    <property type="match status" value="1"/>
</dbReference>
<dbReference type="FunFam" id="3.30.420.10:FF:000032">
    <property type="entry name" value="Retrovirus-related Pol polyprotein from transposon 297-like Protein"/>
    <property type="match status" value="1"/>
</dbReference>
<dbReference type="InterPro" id="IPR050951">
    <property type="entry name" value="Retrovirus_Pol_polyprotein"/>
</dbReference>
<evidence type="ECO:0000256" key="1">
    <source>
        <dbReference type="ARBA" id="ARBA00012493"/>
    </source>
</evidence>
<feature type="domain" description="CCHC-type" evidence="10">
    <location>
        <begin position="305"/>
        <end position="320"/>
    </location>
</feature>
<evidence type="ECO:0000256" key="8">
    <source>
        <dbReference type="ARBA" id="ARBA00022918"/>
    </source>
</evidence>
<dbReference type="InterPro" id="IPR043502">
    <property type="entry name" value="DNA/RNA_pol_sf"/>
</dbReference>
<dbReference type="EMBL" id="LRGB01000295">
    <property type="protein sequence ID" value="KZS19922.1"/>
    <property type="molecule type" value="Genomic_DNA"/>
</dbReference>
<dbReference type="Gene3D" id="1.10.340.70">
    <property type="match status" value="1"/>
</dbReference>
<keyword evidence="7" id="KW-0378">Hydrolase</keyword>
<keyword evidence="8" id="KW-0695">RNA-directed DNA polymerase</keyword>
<dbReference type="Pfam" id="PF13975">
    <property type="entry name" value="gag-asp_proteas"/>
    <property type="match status" value="1"/>
</dbReference>
<dbReference type="InterPro" id="IPR005162">
    <property type="entry name" value="Retrotrans_gag_dom"/>
</dbReference>
<dbReference type="FunFam" id="3.10.10.10:FF:000007">
    <property type="entry name" value="Retrovirus-related Pol polyprotein from transposon 17.6-like Protein"/>
    <property type="match status" value="1"/>
</dbReference>
<dbReference type="Gene3D" id="3.30.420.10">
    <property type="entry name" value="Ribonuclease H-like superfamily/Ribonuclease H"/>
    <property type="match status" value="1"/>
</dbReference>
<dbReference type="InterPro" id="IPR012337">
    <property type="entry name" value="RNaseH-like_sf"/>
</dbReference>
<evidence type="ECO:0000256" key="7">
    <source>
        <dbReference type="ARBA" id="ARBA00022801"/>
    </source>
</evidence>
<dbReference type="Pfam" id="PF17921">
    <property type="entry name" value="Integrase_H2C2"/>
    <property type="match status" value="1"/>
</dbReference>
<evidence type="ECO:0000256" key="4">
    <source>
        <dbReference type="ARBA" id="ARBA00022695"/>
    </source>
</evidence>
<dbReference type="Pfam" id="PF17917">
    <property type="entry name" value="RT_RNaseH"/>
    <property type="match status" value="1"/>
</dbReference>
<dbReference type="SUPFAM" id="SSF50630">
    <property type="entry name" value="Acid proteases"/>
    <property type="match status" value="1"/>
</dbReference>
<dbReference type="EC" id="2.7.7.49" evidence="1"/>
<dbReference type="CDD" id="cd09274">
    <property type="entry name" value="RNase_HI_RT_Ty3"/>
    <property type="match status" value="1"/>
</dbReference>
<dbReference type="STRING" id="35525.A0A162QSQ3"/>
<evidence type="ECO:0000256" key="9">
    <source>
        <dbReference type="PROSITE-ProRule" id="PRU00047"/>
    </source>
</evidence>
<evidence type="ECO:0000313" key="14">
    <source>
        <dbReference type="Proteomes" id="UP000076858"/>
    </source>
</evidence>
<dbReference type="SUPFAM" id="SSF56672">
    <property type="entry name" value="DNA/RNA polymerases"/>
    <property type="match status" value="1"/>
</dbReference>
<sequence length="1478" mass="168729">MERRRVQFRVEDMERNPIPPLVRAQLSPDPEVVRRDGRRVREREPPIFRSDPKEDSVDWLFRFEEISSYNQWTPQQQLSNFGMFLEGIARRWYLSLAPRPTTFAEIRDRFLLAFKPPNYDLDLEAKLRSRVQGENEQAISYCHDVIYLCSCVNPQMSEGTKLQHLLRGLKGSLVKKVYPFLKSDEHNVQDFMRLVQIQCQAVLLAEQSTAEISTGTPLMTLQTHLAPPSSPFVTKEELQQFKKDLTYELRGELNSTLKDLKKEVSSDLKEIGRELSLQVRDMFDRQESRNKSPTYKRTVDGQPICFGCNKSGHINRDCPDLNERPIRNFVKLTPVVQRDDTSSPVFTIPSPNRSKLVFKNVLCRNYSMEAIIDTGSGITVFSPQMCHYLQLPIKKWSGSNVLLAGGKQISVEGAVDAEILIDNVSVFVQAVVFEINGYDLLLGNDALRQLKTIKIDYAEDEATFELGNIVIEDQQVPEKTNFIFCRESCQIPAHSVARVRIGYQFGVGKPETLKMIEPSPKVMKDKGLSVGRFCYSSDSLPEIVHLVNFSDSPQWMQEGVTLGKICNATESVGIQVSTGEEKLDFDRSINKDLSTGDRHQFKGLLSNYERCFATSDRELGSSNLVQHEINIGQHPPVHQPPYNSAWKQQEIIDTQVERMLEDDVVEPSQSPFAAPVVLIQKPDGTWRFCVDYRKLNAITIRDTYPLPRIEDALSRLEGSKYFSIMDMQSGYWQVQMKPEDKEKTAFITANGLYQFKVMPFGLTNAPSTFQRMMDVLLAGLKWSSCLVYLDDIVIFSGTIPQHLSRLEAVLKCLAKANLKLKLSKCSFGATNLKILGYIVSGAGISPDPAKVNAVSMFPTPGSVKEIQSFIGLCSYYRRFIKNFAVLARPLIELTKKSNSFQWTAEQQKSFDTLKNALITPPVLGHPNYNLPMEIHCDACGFGIGAVLVQRQEGKERVLAYASRLLSPAERNYAITEQECLALVWAVQKFKIFIWGTQIKVVTDHHALCWLLRKKNLAGRLARWSLQLQDLDIEVIHKSGRLHTDADALSRHPIEPPEPELEIPMLLCEPSSLALPSLSDLPLLQQECVWWRQIIQGLKKNNQDYPTRRLIRHFLLKGNVLYHLFIRHGRAFHRLCVPSKLVDQVLLACHDDVTAGHLGMTRTLSKISKRFFWPKMTQRVTSYVRSCEECQTKKKPKERPVGYLESIRIQQPFEKVGLDLIGPFPLSESGNRHVIIAVDYFTKWVIAKAIPKANSAEVVDFFIQRVLLQHGAPLKVITDRGRNLLSGFTEDLFRAMQTNHLITTAYHPQCNGLVERFNHTFAEMLSMFVNSKHSNWDSVIDHVVFAYNTSRQESTGETPFFLLYGREAVLPIDAALGNNPNPCLDDDPLQFIKTLPILRERVKRRILQVQHRQRKRYNHRRQQKTYAVGDVVWVHRPVRKKGRSEKLLHSYHGPFVIIQKLSEVVYGVKSQRGQKTKTD</sequence>
<dbReference type="CDD" id="cd00303">
    <property type="entry name" value="retropepsin_like"/>
    <property type="match status" value="1"/>
</dbReference>
<evidence type="ECO:0000256" key="5">
    <source>
        <dbReference type="ARBA" id="ARBA00022722"/>
    </source>
</evidence>
<dbReference type="InterPro" id="IPR001878">
    <property type="entry name" value="Znf_CCHC"/>
</dbReference>
<dbReference type="GO" id="GO:0004519">
    <property type="term" value="F:endonuclease activity"/>
    <property type="evidence" value="ECO:0007669"/>
    <property type="project" value="UniProtKB-KW"/>
</dbReference>
<dbReference type="CDD" id="cd01647">
    <property type="entry name" value="RT_LTR"/>
    <property type="match status" value="1"/>
</dbReference>
<keyword evidence="9" id="KW-0863">Zinc-finger</keyword>
<evidence type="ECO:0000259" key="12">
    <source>
        <dbReference type="PROSITE" id="PS50994"/>
    </source>
</evidence>
<dbReference type="Pfam" id="PF03732">
    <property type="entry name" value="Retrotrans_gag"/>
    <property type="match status" value="1"/>
</dbReference>
<organism evidence="13 14">
    <name type="scientific">Daphnia magna</name>
    <dbReference type="NCBI Taxonomy" id="35525"/>
    <lineage>
        <taxon>Eukaryota</taxon>
        <taxon>Metazoa</taxon>
        <taxon>Ecdysozoa</taxon>
        <taxon>Arthropoda</taxon>
        <taxon>Crustacea</taxon>
        <taxon>Branchiopoda</taxon>
        <taxon>Diplostraca</taxon>
        <taxon>Cladocera</taxon>
        <taxon>Anomopoda</taxon>
        <taxon>Daphniidae</taxon>
        <taxon>Daphnia</taxon>
    </lineage>
</organism>
<dbReference type="InterPro" id="IPR000477">
    <property type="entry name" value="RT_dom"/>
</dbReference>
<dbReference type="InterPro" id="IPR043128">
    <property type="entry name" value="Rev_trsase/Diguanyl_cyclase"/>
</dbReference>
<evidence type="ECO:0000259" key="10">
    <source>
        <dbReference type="PROSITE" id="PS50158"/>
    </source>
</evidence>
<accession>A0A162QSQ3</accession>
<proteinExistence type="predicted"/>
<dbReference type="SUPFAM" id="SSF53098">
    <property type="entry name" value="Ribonuclease H-like"/>
    <property type="match status" value="1"/>
</dbReference>
<dbReference type="GO" id="GO:0003964">
    <property type="term" value="F:RNA-directed DNA polymerase activity"/>
    <property type="evidence" value="ECO:0007669"/>
    <property type="project" value="UniProtKB-KW"/>
</dbReference>
<feature type="non-terminal residue" evidence="13">
    <location>
        <position position="1478"/>
    </location>
</feature>
<dbReference type="Gene3D" id="3.10.20.370">
    <property type="match status" value="1"/>
</dbReference>
<dbReference type="GO" id="GO:0008270">
    <property type="term" value="F:zinc ion binding"/>
    <property type="evidence" value="ECO:0007669"/>
    <property type="project" value="UniProtKB-KW"/>
</dbReference>
<feature type="domain" description="Integrase catalytic" evidence="12">
    <location>
        <begin position="1207"/>
        <end position="1366"/>
    </location>
</feature>
<dbReference type="InterPro" id="IPR021109">
    <property type="entry name" value="Peptidase_aspartic_dom_sf"/>
</dbReference>
<dbReference type="Gene3D" id="4.10.60.10">
    <property type="entry name" value="Zinc finger, CCHC-type"/>
    <property type="match status" value="1"/>
</dbReference>
<keyword evidence="2" id="KW-0645">Protease</keyword>
<dbReference type="GO" id="GO:0015074">
    <property type="term" value="P:DNA integration"/>
    <property type="evidence" value="ECO:0007669"/>
    <property type="project" value="InterPro"/>
</dbReference>
<dbReference type="InterPro" id="IPR036875">
    <property type="entry name" value="Znf_CCHC_sf"/>
</dbReference>
<dbReference type="GO" id="GO:0042575">
    <property type="term" value="C:DNA polymerase complex"/>
    <property type="evidence" value="ECO:0007669"/>
    <property type="project" value="UniProtKB-ARBA"/>
</dbReference>
<dbReference type="Pfam" id="PF00078">
    <property type="entry name" value="RVT_1"/>
    <property type="match status" value="1"/>
</dbReference>
<keyword evidence="6" id="KW-0255">Endonuclease</keyword>
<reference evidence="13 14" key="1">
    <citation type="submission" date="2016-03" db="EMBL/GenBank/DDBJ databases">
        <title>EvidentialGene: Evidence-directed Construction of Genes on Genomes.</title>
        <authorList>
            <person name="Gilbert D.G."/>
            <person name="Choi J.-H."/>
            <person name="Mockaitis K."/>
            <person name="Colbourne J."/>
            <person name="Pfrender M."/>
        </authorList>
    </citation>
    <scope>NUCLEOTIDE SEQUENCE [LARGE SCALE GENOMIC DNA]</scope>
    <source>
        <strain evidence="13 14">Xinb3</strain>
        <tissue evidence="13">Complete organism</tissue>
    </source>
</reference>
<dbReference type="FunFam" id="3.10.20.370:FF:000001">
    <property type="entry name" value="Retrovirus-related Pol polyprotein from transposon 17.6-like protein"/>
    <property type="match status" value="1"/>
</dbReference>
<name>A0A162QSQ3_9CRUS</name>
<dbReference type="InterPro" id="IPR041588">
    <property type="entry name" value="Integrase_H2C2"/>
</dbReference>
<evidence type="ECO:0000259" key="11">
    <source>
        <dbReference type="PROSITE" id="PS50878"/>
    </source>
</evidence>
<dbReference type="PROSITE" id="PS50158">
    <property type="entry name" value="ZF_CCHC"/>
    <property type="match status" value="1"/>
</dbReference>
<keyword evidence="9" id="KW-0862">Zinc</keyword>
<gene>
    <name evidence="13" type="ORF">APZ42_013522</name>
</gene>
<dbReference type="Proteomes" id="UP000076858">
    <property type="component" value="Unassembled WGS sequence"/>
</dbReference>
<dbReference type="InterPro" id="IPR036397">
    <property type="entry name" value="RNaseH_sf"/>
</dbReference>
<dbReference type="OrthoDB" id="125159at2759"/>
<dbReference type="InterPro" id="IPR001584">
    <property type="entry name" value="Integrase_cat-core"/>
</dbReference>
<dbReference type="GO" id="GO:0006508">
    <property type="term" value="P:proteolysis"/>
    <property type="evidence" value="ECO:0007669"/>
    <property type="project" value="UniProtKB-KW"/>
</dbReference>
<dbReference type="PANTHER" id="PTHR37984:SF5">
    <property type="entry name" value="PROTEIN NYNRIN-LIKE"/>
    <property type="match status" value="1"/>
</dbReference>
<keyword evidence="5" id="KW-0540">Nuclease</keyword>
<dbReference type="FunFam" id="1.10.340.70:FF:000001">
    <property type="entry name" value="Retrovirus-related Pol polyprotein from transposon gypsy-like Protein"/>
    <property type="match status" value="1"/>
</dbReference>
<comment type="caution">
    <text evidence="13">The sequence shown here is derived from an EMBL/GenBank/DDBJ whole genome shotgun (WGS) entry which is preliminary data.</text>
</comment>
<evidence type="ECO:0000313" key="13">
    <source>
        <dbReference type="EMBL" id="KZS19922.1"/>
    </source>
</evidence>
<dbReference type="PANTHER" id="PTHR37984">
    <property type="entry name" value="PROTEIN CBG26694"/>
    <property type="match status" value="1"/>
</dbReference>
<dbReference type="GO" id="GO:0008233">
    <property type="term" value="F:peptidase activity"/>
    <property type="evidence" value="ECO:0007669"/>
    <property type="project" value="UniProtKB-KW"/>
</dbReference>
<evidence type="ECO:0000256" key="2">
    <source>
        <dbReference type="ARBA" id="ARBA00022670"/>
    </source>
</evidence>
<protein>
    <recommendedName>
        <fullName evidence="1">RNA-directed DNA polymerase</fullName>
        <ecNumber evidence="1">2.7.7.49</ecNumber>
    </recommendedName>
</protein>
<dbReference type="SMART" id="SM00343">
    <property type="entry name" value="ZnF_C2HC"/>
    <property type="match status" value="1"/>
</dbReference>
<keyword evidence="3" id="KW-0808">Transferase</keyword>
<evidence type="ECO:0000256" key="3">
    <source>
        <dbReference type="ARBA" id="ARBA00022679"/>
    </source>
</evidence>
<dbReference type="Gene3D" id="3.10.10.10">
    <property type="entry name" value="HIV Type 1 Reverse Transcriptase, subunit A, domain 1"/>
    <property type="match status" value="1"/>
</dbReference>
<dbReference type="Gene3D" id="2.40.70.10">
    <property type="entry name" value="Acid Proteases"/>
    <property type="match status" value="1"/>
</dbReference>
<keyword evidence="14" id="KW-1185">Reference proteome</keyword>
<dbReference type="InterPro" id="IPR041373">
    <property type="entry name" value="RT_RNaseH"/>
</dbReference>
<dbReference type="GO" id="GO:0003676">
    <property type="term" value="F:nucleic acid binding"/>
    <property type="evidence" value="ECO:0007669"/>
    <property type="project" value="InterPro"/>
</dbReference>
<dbReference type="SUPFAM" id="SSF57756">
    <property type="entry name" value="Retrovirus zinc finger-like domains"/>
    <property type="match status" value="1"/>
</dbReference>
<dbReference type="PROSITE" id="PS50878">
    <property type="entry name" value="RT_POL"/>
    <property type="match status" value="1"/>
</dbReference>
<keyword evidence="9" id="KW-0479">Metal-binding</keyword>
<dbReference type="Gene3D" id="3.30.70.270">
    <property type="match status" value="2"/>
</dbReference>